<dbReference type="HOGENOM" id="CLU_914923_0_0_11"/>
<proteinExistence type="predicted"/>
<evidence type="ECO:0000313" key="1">
    <source>
        <dbReference type="EMBL" id="AHD23629.1"/>
    </source>
</evidence>
<reference evidence="1 2" key="1">
    <citation type="journal article" date="2014" name="Genome Announc.">
        <title>Complete Genome of Rhodococcus pyridinivorans SB3094, a Methyl-Ethyl-Ketone-Degrading Bacterium Used for Bioaugmentation.</title>
        <authorList>
            <person name="Dueholm M.S."/>
            <person name="Albertsen M."/>
            <person name="D'Imperio S."/>
            <person name="Tale V.P."/>
            <person name="Lewis D."/>
            <person name="Nielsen P.H."/>
            <person name="Nielsen J.L."/>
        </authorList>
    </citation>
    <scope>NUCLEOTIDE SEQUENCE [LARGE SCALE GENOMIC DNA]</scope>
    <source>
        <strain evidence="1 2">SB3094</strain>
    </source>
</reference>
<dbReference type="EMBL" id="CP006996">
    <property type="protein sequence ID" value="AHD23629.1"/>
    <property type="molecule type" value="Genomic_DNA"/>
</dbReference>
<evidence type="ECO:0000313" key="2">
    <source>
        <dbReference type="Proteomes" id="UP000018781"/>
    </source>
</evidence>
<gene>
    <name evidence="1" type="ORF">Y013_04815</name>
</gene>
<name>V9XNK5_9NOCA</name>
<dbReference type="GeneID" id="29940081"/>
<dbReference type="KEGG" id="rpy:Y013_04815"/>
<dbReference type="Proteomes" id="UP000018781">
    <property type="component" value="Chromosome"/>
</dbReference>
<dbReference type="RefSeq" id="WP_024101135.1">
    <property type="nucleotide sequence ID" value="NC_023150.1"/>
</dbReference>
<protein>
    <submittedName>
        <fullName evidence="1">Uncharacterized protein</fullName>
    </submittedName>
</protein>
<dbReference type="AlphaFoldDB" id="V9XNK5"/>
<sequence length="304" mass="33842">MADRKTKCRKVSFYQIVKQEDGVAFPGLNWQQVLARITPSTATHTVNGRDIRGEVFQVDQYRYLELDVERDLAPRQRDRSSNERAPLHTRGESWEVIEESFVGFFDHNVVGMVSSNQSAPSHAALAGWLNRTVQPQGLRYYAKPIVSREMYHRLSEMRGVSLATFALKPNNAAQQAPGLLRSMIEAVTDIGPGVRVELRVVAGKSRDKPESGRLLAQTLEINDFIREGNPFGIEKAVVNGIPADGGAVEPINLIEQRLTMDREVLIAKEKGKGLDEASAVEAIREAENHLRDELHAAIGVPVRD</sequence>
<dbReference type="PATRIC" id="fig|1435356.3.peg.961"/>
<accession>V9XNK5</accession>
<organism evidence="1 2">
    <name type="scientific">Rhodococcus pyridinivorans SB3094</name>
    <dbReference type="NCBI Taxonomy" id="1435356"/>
    <lineage>
        <taxon>Bacteria</taxon>
        <taxon>Bacillati</taxon>
        <taxon>Actinomycetota</taxon>
        <taxon>Actinomycetes</taxon>
        <taxon>Mycobacteriales</taxon>
        <taxon>Nocardiaceae</taxon>
        <taxon>Rhodococcus</taxon>
    </lineage>
</organism>